<protein>
    <submittedName>
        <fullName evidence="1">Uncharacterized protein</fullName>
    </submittedName>
</protein>
<dbReference type="AlphaFoldDB" id="A0A8H9JX35"/>
<dbReference type="EMBL" id="DACQKT010000003">
    <property type="protein sequence ID" value="HAS6676857.1"/>
    <property type="molecule type" value="Genomic_DNA"/>
</dbReference>
<sequence>MSLIKRDGVVKQNIKKTPSILLGVFVSEKPFLHFRFIFENLRYPSLICRLVVAW</sequence>
<comment type="caution">
    <text evidence="1">The sequence shown here is derived from an EMBL/GenBank/DDBJ whole genome shotgun (WGS) entry which is preliminary data.</text>
</comment>
<proteinExistence type="predicted"/>
<evidence type="ECO:0000313" key="1">
    <source>
        <dbReference type="EMBL" id="HAS6676857.1"/>
    </source>
</evidence>
<gene>
    <name evidence="1" type="ORF">I7278_08545</name>
</gene>
<accession>A0A8H9JX35</accession>
<organism evidence="1">
    <name type="scientific">Vibrio parahaemolyticus</name>
    <dbReference type="NCBI Taxonomy" id="670"/>
    <lineage>
        <taxon>Bacteria</taxon>
        <taxon>Pseudomonadati</taxon>
        <taxon>Pseudomonadota</taxon>
        <taxon>Gammaproteobacteria</taxon>
        <taxon>Vibrionales</taxon>
        <taxon>Vibrionaceae</taxon>
        <taxon>Vibrio</taxon>
    </lineage>
</organism>
<dbReference type="Proteomes" id="UP000856022">
    <property type="component" value="Unassembled WGS sequence"/>
</dbReference>
<name>A0A8H9JX35_VIBPH</name>
<reference evidence="1" key="1">
    <citation type="journal article" date="2018" name="Genome Biol.">
        <title>SKESA: strategic k-mer extension for scrupulous assemblies.</title>
        <authorList>
            <person name="Souvorov A."/>
            <person name="Agarwala R."/>
            <person name="Lipman D.J."/>
        </authorList>
    </citation>
    <scope>NUCLEOTIDE SEQUENCE</scope>
    <source>
        <strain evidence="1">1930</strain>
    </source>
</reference>
<reference evidence="1" key="2">
    <citation type="submission" date="2019-12" db="EMBL/GenBank/DDBJ databases">
        <authorList>
            <consortium name="NCBI Pathogen Detection Project"/>
        </authorList>
    </citation>
    <scope>NUCLEOTIDE SEQUENCE</scope>
    <source>
        <strain evidence="1">1930</strain>
    </source>
</reference>